<accession>A0A1G6JNT8</accession>
<dbReference type="GO" id="GO:0050545">
    <property type="term" value="F:sulfopyruvate decarboxylase activity"/>
    <property type="evidence" value="ECO:0007669"/>
    <property type="project" value="TreeGrafter"/>
</dbReference>
<keyword evidence="9" id="KW-1185">Reference proteome</keyword>
<sequence length="229" mass="26347">MKRLYTYLSPKENLLNHEIIVLIDTFRATTTINTLFHLGAKEVLMTDDIERSFELKESGYVLCGERNSQKIKGFDFSNSPSELLKQEDKIKSKKVLINTTNGAKVFRNVNKNSNVIALSLTNLKTVINRIEIYSDIGVVCSGLNGNYSLEDYYTAYRLIKNIYSKYPDTNDATEMSYKIDLSKDIIKKAKHYKNLKELKLIEDINLCLNESIYDTFTFSEKNSGIFKMI</sequence>
<dbReference type="Proteomes" id="UP000199322">
    <property type="component" value="Unassembled WGS sequence"/>
</dbReference>
<dbReference type="InterPro" id="IPR005238">
    <property type="entry name" value="ComB-like"/>
</dbReference>
<dbReference type="AlphaFoldDB" id="A0A1G6JNT8"/>
<dbReference type="SUPFAM" id="SSF142823">
    <property type="entry name" value="ComB-like"/>
    <property type="match status" value="1"/>
</dbReference>
<name>A0A1G6JNT8_9BACT</name>
<keyword evidence="5" id="KW-0378">Hydrolase</keyword>
<dbReference type="GO" id="GO:0000287">
    <property type="term" value="F:magnesium ion binding"/>
    <property type="evidence" value="ECO:0007669"/>
    <property type="project" value="InterPro"/>
</dbReference>
<dbReference type="Pfam" id="PF04029">
    <property type="entry name" value="2-ph_phosp"/>
    <property type="match status" value="1"/>
</dbReference>
<dbReference type="PANTHER" id="PTHR37311">
    <property type="entry name" value="2-PHOSPHOSULFOLACTATE PHOSPHATASE-RELATED"/>
    <property type="match status" value="1"/>
</dbReference>
<comment type="similarity">
    <text evidence="2">Belongs to the ComB family.</text>
</comment>
<keyword evidence="6" id="KW-0460">Magnesium</keyword>
<evidence type="ECO:0000256" key="3">
    <source>
        <dbReference type="ARBA" id="ARBA00012953"/>
    </source>
</evidence>
<organism evidence="8 9">
    <name type="scientific">Geotoga petraea</name>
    <dbReference type="NCBI Taxonomy" id="28234"/>
    <lineage>
        <taxon>Bacteria</taxon>
        <taxon>Thermotogati</taxon>
        <taxon>Thermotogota</taxon>
        <taxon>Thermotogae</taxon>
        <taxon>Petrotogales</taxon>
        <taxon>Petrotogaceae</taxon>
        <taxon>Geotoga</taxon>
    </lineage>
</organism>
<evidence type="ECO:0000313" key="8">
    <source>
        <dbReference type="EMBL" id="SDC20384.1"/>
    </source>
</evidence>
<comment type="catalytic activity">
    <reaction evidence="7">
        <text>(2R)-O-phospho-3-sulfolactate + H2O = (2R)-3-sulfolactate + phosphate</text>
        <dbReference type="Rhea" id="RHEA:23416"/>
        <dbReference type="ChEBI" id="CHEBI:15377"/>
        <dbReference type="ChEBI" id="CHEBI:15597"/>
        <dbReference type="ChEBI" id="CHEBI:43474"/>
        <dbReference type="ChEBI" id="CHEBI:58738"/>
        <dbReference type="EC" id="3.1.3.71"/>
    </reaction>
</comment>
<dbReference type="RefSeq" id="WP_091402660.1">
    <property type="nucleotide sequence ID" value="NZ_FMYV01000002.1"/>
</dbReference>
<proteinExistence type="inferred from homology"/>
<dbReference type="PANTHER" id="PTHR37311:SF1">
    <property type="entry name" value="2-PHOSPHOSULFOLACTATE PHOSPHATASE-RELATED"/>
    <property type="match status" value="1"/>
</dbReference>
<dbReference type="GO" id="GO:0050532">
    <property type="term" value="F:2-phosphosulfolactate phosphatase activity"/>
    <property type="evidence" value="ECO:0007669"/>
    <property type="project" value="UniProtKB-EC"/>
</dbReference>
<evidence type="ECO:0000256" key="1">
    <source>
        <dbReference type="ARBA" id="ARBA00001946"/>
    </source>
</evidence>
<evidence type="ECO:0000256" key="4">
    <source>
        <dbReference type="ARBA" id="ARBA00021948"/>
    </source>
</evidence>
<evidence type="ECO:0000256" key="7">
    <source>
        <dbReference type="ARBA" id="ARBA00033711"/>
    </source>
</evidence>
<dbReference type="InterPro" id="IPR036702">
    <property type="entry name" value="ComB-like_sf"/>
</dbReference>
<dbReference type="EC" id="3.1.3.71" evidence="3"/>
<evidence type="ECO:0000256" key="5">
    <source>
        <dbReference type="ARBA" id="ARBA00022801"/>
    </source>
</evidence>
<dbReference type="Gene3D" id="3.90.1560.10">
    <property type="entry name" value="ComB-like"/>
    <property type="match status" value="1"/>
</dbReference>
<evidence type="ECO:0000256" key="6">
    <source>
        <dbReference type="ARBA" id="ARBA00022842"/>
    </source>
</evidence>
<reference evidence="8 9" key="1">
    <citation type="submission" date="2016-10" db="EMBL/GenBank/DDBJ databases">
        <authorList>
            <person name="de Groot N.N."/>
        </authorList>
    </citation>
    <scope>NUCLEOTIDE SEQUENCE [LARGE SCALE GENOMIC DNA]</scope>
    <source>
        <strain evidence="8 9">WG14</strain>
    </source>
</reference>
<evidence type="ECO:0000256" key="2">
    <source>
        <dbReference type="ARBA" id="ARBA00009997"/>
    </source>
</evidence>
<comment type="cofactor">
    <cofactor evidence="1">
        <name>Mg(2+)</name>
        <dbReference type="ChEBI" id="CHEBI:18420"/>
    </cofactor>
</comment>
<dbReference type="STRING" id="28234.SAMN04488588_0588"/>
<protein>
    <recommendedName>
        <fullName evidence="4">Probable 2-phosphosulfolactate phosphatase</fullName>
        <ecNumber evidence="3">3.1.3.71</ecNumber>
    </recommendedName>
</protein>
<dbReference type="EMBL" id="FMYV01000002">
    <property type="protein sequence ID" value="SDC20384.1"/>
    <property type="molecule type" value="Genomic_DNA"/>
</dbReference>
<gene>
    <name evidence="8" type="ORF">SAMN04488588_0588</name>
</gene>
<evidence type="ECO:0000313" key="9">
    <source>
        <dbReference type="Proteomes" id="UP000199322"/>
    </source>
</evidence>